<name>A0ABV6V373_9ACTN</name>
<sequence>MANTQAKKAPTQSPVSESVIPLGPWTGAVFEAWAGKTGSVWHADPECRSLRSRARTESYAQPAAGTLDARNLPGRLHCLPPGALSDYAGAAKFLVDFTGATAHGRAELREGRMDLSLLVGEQSLASDGWEHLKSPALDALWQEAERDRRSLAEDLQRQLTHRLPMMLAAQWILNGKTPRRRQPRYTAFLNVAADEFKAREITASTSTRYLDNEDLLPFWLHQVAHGRSATSATTDMSERVESETRHYRSDLEEDFYTRLRAAMAQVGQAWAHKLDGVVLAHSGDVAALFDEHKLLISWDLQCVLASVLPCARLRTTDFSWVAGRVPAILSLFLRERDKGLVGLVLETERTQTFEAEQATLLLRNIVRLLDRPALLDHIAQCGAEPIGPRRPITVSDHVESELHWQLHGFGYGIHDAGLTPAKLLPAIQATWDGCELETPRSRGAASRQGRPTRPRTAARLRDQG</sequence>
<keyword evidence="2" id="KW-1185">Reference proteome</keyword>
<comment type="caution">
    <text evidence="1">The sequence shown here is derived from an EMBL/GenBank/DDBJ whole genome shotgun (WGS) entry which is preliminary data.</text>
</comment>
<reference evidence="1 2" key="1">
    <citation type="submission" date="2024-09" db="EMBL/GenBank/DDBJ databases">
        <authorList>
            <person name="Lee S.D."/>
        </authorList>
    </citation>
    <scope>NUCLEOTIDE SEQUENCE [LARGE SCALE GENOMIC DNA]</scope>
    <source>
        <strain evidence="1 2">N1-1</strain>
    </source>
</reference>
<accession>A0ABV6V373</accession>
<organism evidence="1 2">
    <name type="scientific">Streptacidiphilus alkalitolerans</name>
    <dbReference type="NCBI Taxonomy" id="3342712"/>
    <lineage>
        <taxon>Bacteria</taxon>
        <taxon>Bacillati</taxon>
        <taxon>Actinomycetota</taxon>
        <taxon>Actinomycetes</taxon>
        <taxon>Kitasatosporales</taxon>
        <taxon>Streptomycetaceae</taxon>
        <taxon>Streptacidiphilus</taxon>
    </lineage>
</organism>
<dbReference type="EMBL" id="JBHEZX010000001">
    <property type="protein sequence ID" value="MFC1408166.1"/>
    <property type="molecule type" value="Genomic_DNA"/>
</dbReference>
<proteinExistence type="predicted"/>
<gene>
    <name evidence="1" type="ORF">ACEZDG_02595</name>
</gene>
<evidence type="ECO:0000313" key="2">
    <source>
        <dbReference type="Proteomes" id="UP001592582"/>
    </source>
</evidence>
<protein>
    <submittedName>
        <fullName evidence="1">Uncharacterized protein</fullName>
    </submittedName>
</protein>
<dbReference type="Proteomes" id="UP001592582">
    <property type="component" value="Unassembled WGS sequence"/>
</dbReference>
<evidence type="ECO:0000313" key="1">
    <source>
        <dbReference type="EMBL" id="MFC1408166.1"/>
    </source>
</evidence>